<dbReference type="Pfam" id="PF25279">
    <property type="entry name" value="Beta_prop_At2g24240"/>
    <property type="match status" value="1"/>
</dbReference>
<evidence type="ECO:0000256" key="1">
    <source>
        <dbReference type="ARBA" id="ARBA00004906"/>
    </source>
</evidence>
<dbReference type="InterPro" id="IPR003131">
    <property type="entry name" value="T1-type_BTB"/>
</dbReference>
<accession>A0A8T2TUQ0</accession>
<dbReference type="PANTHER" id="PTHR14499">
    <property type="entry name" value="POTASSIUM CHANNEL TETRAMERIZATION DOMAIN-CONTAINING"/>
    <property type="match status" value="1"/>
</dbReference>
<evidence type="ECO:0000313" key="4">
    <source>
        <dbReference type="Proteomes" id="UP000825935"/>
    </source>
</evidence>
<name>A0A8T2TUQ0_CERRI</name>
<dbReference type="Gene3D" id="3.30.710.10">
    <property type="entry name" value="Potassium Channel Kv1.1, Chain A"/>
    <property type="match status" value="1"/>
</dbReference>
<dbReference type="EMBL" id="CM035415">
    <property type="protein sequence ID" value="KAH7426592.1"/>
    <property type="molecule type" value="Genomic_DNA"/>
</dbReference>
<dbReference type="Gene3D" id="2.130.10.10">
    <property type="entry name" value="YVTN repeat-like/Quinoprotein amine dehydrogenase"/>
    <property type="match status" value="1"/>
</dbReference>
<dbReference type="PANTHER" id="PTHR14499:SF116">
    <property type="entry name" value="OSJNBA0029H02.24 PROTEIN"/>
    <property type="match status" value="1"/>
</dbReference>
<sequence>MRMPGDIIRLNVGGKLFVTSRTTIENAGSDSMLSAMIGENWRRDCSAASITNEFFIDRNPAYFSVLLDLLRTGELHMPAGMSEKALYREALYYGILDHVRSAKWGMLDGNMLQCTNTVRGHATGDATAIRGAQDGGCCVAHGPMVHVYDWSMEAQIALTLDYVNVNDAGFLNPERVVICTCERGDKTGGMALFNVKRGRLEHKYEVCHGGQYKNCTAGALAINDVSLFASCRGRSNEYGIGCWDQVTGKLTHFLYEGPSWPLGVACKLQWLPHSNMLMVAALYPHSDDSFISFLDMRSNNIAWSWTDAEKPAIGDEKVVMDAVAMDECSTVCVVNQFDNLGFIDTRSNNQGVRWRDHYQPGKISEAEEHSYSKLAVWGSQLFCSKNDSVYVFCTPDLDAARCVQTAKLKKSEGGDISDIAVGGERLFVLHNEENVFDVWETPGSFSTANCF</sequence>
<dbReference type="Proteomes" id="UP000825935">
    <property type="component" value="Chromosome 10"/>
</dbReference>
<feature type="domain" description="BTB" evidence="2">
    <location>
        <begin position="6"/>
        <end position="110"/>
    </location>
</feature>
<reference evidence="3" key="1">
    <citation type="submission" date="2021-08" db="EMBL/GenBank/DDBJ databases">
        <title>WGS assembly of Ceratopteris richardii.</title>
        <authorList>
            <person name="Marchant D.B."/>
            <person name="Chen G."/>
            <person name="Jenkins J."/>
            <person name="Shu S."/>
            <person name="Leebens-Mack J."/>
            <person name="Grimwood J."/>
            <person name="Schmutz J."/>
            <person name="Soltis P."/>
            <person name="Soltis D."/>
            <person name="Chen Z.-H."/>
        </authorList>
    </citation>
    <scope>NUCLEOTIDE SEQUENCE</scope>
    <source>
        <strain evidence="3">Whitten #5841</strain>
        <tissue evidence="3">Leaf</tissue>
    </source>
</reference>
<evidence type="ECO:0000313" key="3">
    <source>
        <dbReference type="EMBL" id="KAH7426592.1"/>
    </source>
</evidence>
<comment type="caution">
    <text evidence="3">The sequence shown here is derived from an EMBL/GenBank/DDBJ whole genome shotgun (WGS) entry which is preliminary data.</text>
</comment>
<gene>
    <name evidence="3" type="ORF">KP509_10G007500</name>
</gene>
<dbReference type="EMBL" id="CM035415">
    <property type="protein sequence ID" value="KAH7426590.1"/>
    <property type="molecule type" value="Genomic_DNA"/>
</dbReference>
<dbReference type="CDD" id="cd18316">
    <property type="entry name" value="BTB_POZ_KCTD-like"/>
    <property type="match status" value="1"/>
</dbReference>
<dbReference type="AlphaFoldDB" id="A0A8T2TUQ0"/>
<dbReference type="InterPro" id="IPR015943">
    <property type="entry name" value="WD40/YVTN_repeat-like_dom_sf"/>
</dbReference>
<dbReference type="OrthoDB" id="2414723at2759"/>
<dbReference type="InterPro" id="IPR000210">
    <property type="entry name" value="BTB/POZ_dom"/>
</dbReference>
<evidence type="ECO:0000259" key="2">
    <source>
        <dbReference type="SMART" id="SM00225"/>
    </source>
</evidence>
<dbReference type="OMA" id="RFRVAHG"/>
<keyword evidence="4" id="KW-1185">Reference proteome</keyword>
<dbReference type="SMART" id="SM00225">
    <property type="entry name" value="BTB"/>
    <property type="match status" value="1"/>
</dbReference>
<dbReference type="Pfam" id="PF02214">
    <property type="entry name" value="BTB_2"/>
    <property type="match status" value="1"/>
</dbReference>
<proteinExistence type="predicted"/>
<dbReference type="SUPFAM" id="SSF54695">
    <property type="entry name" value="POZ domain"/>
    <property type="match status" value="1"/>
</dbReference>
<dbReference type="SUPFAM" id="SSF69322">
    <property type="entry name" value="Tricorn protease domain 2"/>
    <property type="match status" value="1"/>
</dbReference>
<dbReference type="EMBL" id="CM035415">
    <property type="protein sequence ID" value="KAH7426591.1"/>
    <property type="molecule type" value="Genomic_DNA"/>
</dbReference>
<protein>
    <recommendedName>
        <fullName evidence="2">BTB domain-containing protein</fullName>
    </recommendedName>
</protein>
<dbReference type="InterPro" id="IPR011333">
    <property type="entry name" value="SKP1/BTB/POZ_sf"/>
</dbReference>
<dbReference type="InterPro" id="IPR057441">
    <property type="entry name" value="Beta_prop_At2g24240"/>
</dbReference>
<dbReference type="GO" id="GO:0051260">
    <property type="term" value="P:protein homooligomerization"/>
    <property type="evidence" value="ECO:0007669"/>
    <property type="project" value="InterPro"/>
</dbReference>
<organism evidence="3 4">
    <name type="scientific">Ceratopteris richardii</name>
    <name type="common">Triangle waterfern</name>
    <dbReference type="NCBI Taxonomy" id="49495"/>
    <lineage>
        <taxon>Eukaryota</taxon>
        <taxon>Viridiplantae</taxon>
        <taxon>Streptophyta</taxon>
        <taxon>Embryophyta</taxon>
        <taxon>Tracheophyta</taxon>
        <taxon>Polypodiopsida</taxon>
        <taxon>Polypodiidae</taxon>
        <taxon>Polypodiales</taxon>
        <taxon>Pteridineae</taxon>
        <taxon>Pteridaceae</taxon>
        <taxon>Parkerioideae</taxon>
        <taxon>Ceratopteris</taxon>
    </lineage>
</organism>
<comment type="pathway">
    <text evidence="1">Protein modification; protein ubiquitination.</text>
</comment>